<dbReference type="GO" id="GO:0006777">
    <property type="term" value="P:Mo-molybdopterin cofactor biosynthetic process"/>
    <property type="evidence" value="ECO:0007669"/>
    <property type="project" value="UniProtKB-UniRule"/>
</dbReference>
<dbReference type="InterPro" id="IPR005110">
    <property type="entry name" value="MoeA_linker/N"/>
</dbReference>
<keyword evidence="5" id="KW-0460">Magnesium</keyword>
<dbReference type="CDD" id="cd00886">
    <property type="entry name" value="MogA_MoaB"/>
    <property type="match status" value="1"/>
</dbReference>
<dbReference type="PROSITE" id="PS01079">
    <property type="entry name" value="MOCF_BIOSYNTHESIS_2"/>
    <property type="match status" value="1"/>
</dbReference>
<keyword evidence="4 5" id="KW-0501">Molybdenum cofactor biosynthesis</keyword>
<sequence>MFVRKELFKELYRKLFRVYFICLILLDISAGMVLADDVYAIDNLPPFRASVMDGYAVRSTEAKIGQTLSIVKGKKGLAGEKSQILEQDYDVLQCLYVTTGGPVPNAFDSVLPIEETELSEDKLSIKVLKQMNVNQFIREKGSDVKQGEKVLEQGSVLRSAEIGLLATVGKISEIKVYKKPIIGLLSTGNELVEANTVELLDGYIRDSNKIMLKAMISEHNIASEVRDYGIVGDNGILLDEELQRASNECDILVTSGGVSMGELDLVKPYIELKGEVIFGRLNMKPGKPTTFGILNKSIILALPGNPVSSFVTSHLFLIRAAKYLSGQFDTYQNHLIKVQLIPRNVKLDKERPEYHRAVAVQDQLSGKIYAFSTGSQLSSRLISARNANCLVILPKAPQSNDNYQCFGDTQALVIGQIVTKTSNEIAELVKQHDGQTLKNQCCGGHHGHNHNHQDQQNQVSSLNSQKVENITQQQQIQTNQSADFKVGIITISDRASSGEYPTGDLSGQAMRQCCESFPHYYNIIQQTIVSDDKEKIKGELLRMSDELKCNLVLTSGGTGFFERDITPEATLEVIERRAESLANYILIESMKIVPTACLSRAVIGTRGKTMIINLPGKPKAVKENFEILMRSNVLIHALGQLKGTDKH</sequence>
<comment type="cofactor">
    <cofactor evidence="5">
        <name>Mg(2+)</name>
        <dbReference type="ChEBI" id="CHEBI:18420"/>
    </cofactor>
</comment>
<dbReference type="GO" id="GO:0061599">
    <property type="term" value="F:molybdopterin molybdotransferase activity"/>
    <property type="evidence" value="ECO:0007669"/>
    <property type="project" value="UniProtKB-UniRule"/>
</dbReference>
<comment type="similarity">
    <text evidence="5">Belongs to the MoeA family.</text>
</comment>
<dbReference type="InterPro" id="IPR008284">
    <property type="entry name" value="MoCF_biosynth_CS"/>
</dbReference>
<comment type="similarity">
    <text evidence="2">In the N-terminal section; belongs to the MoaB/Mog family.</text>
</comment>
<reference evidence="8 9" key="1">
    <citation type="submission" date="2014-06" db="EMBL/GenBank/DDBJ databases">
        <authorList>
            <person name="Swart Estienne"/>
        </authorList>
    </citation>
    <scope>NUCLEOTIDE SEQUENCE [LARGE SCALE GENOMIC DNA]</scope>
    <source>
        <strain evidence="8 9">130c</strain>
    </source>
</reference>
<comment type="catalytic activity">
    <reaction evidence="5">
        <text>adenylyl-molybdopterin + molybdate = Mo-molybdopterin + AMP + H(+)</text>
        <dbReference type="Rhea" id="RHEA:35047"/>
        <dbReference type="ChEBI" id="CHEBI:15378"/>
        <dbReference type="ChEBI" id="CHEBI:36264"/>
        <dbReference type="ChEBI" id="CHEBI:62727"/>
        <dbReference type="ChEBI" id="CHEBI:71302"/>
        <dbReference type="ChEBI" id="CHEBI:456215"/>
    </reaction>
</comment>
<dbReference type="InterPro" id="IPR036425">
    <property type="entry name" value="MoaB/Mog-like_dom_sf"/>
</dbReference>
<feature type="domain" description="MoaB/Mog" evidence="7">
    <location>
        <begin position="183"/>
        <end position="323"/>
    </location>
</feature>
<dbReference type="CDD" id="cd00887">
    <property type="entry name" value="MoeA"/>
    <property type="match status" value="1"/>
</dbReference>
<dbReference type="SUPFAM" id="SSF63882">
    <property type="entry name" value="MoeA N-terminal region -like"/>
    <property type="match status" value="1"/>
</dbReference>
<dbReference type="InterPro" id="IPR005111">
    <property type="entry name" value="MoeA_C_domain_IV"/>
</dbReference>
<dbReference type="GO" id="GO:0005524">
    <property type="term" value="F:ATP binding"/>
    <property type="evidence" value="ECO:0007669"/>
    <property type="project" value="UniProtKB-UniRule"/>
</dbReference>
<accession>A0A077ZMZ1</accession>
<comment type="pathway">
    <text evidence="1 5">Cofactor biosynthesis; molybdopterin biosynthesis.</text>
</comment>
<keyword evidence="9" id="KW-1185">Reference proteome</keyword>
<gene>
    <name evidence="8" type="primary">Contig13571.g14481</name>
    <name evidence="8" type="ORF">STYLEM_265</name>
</gene>
<dbReference type="InterPro" id="IPR001453">
    <property type="entry name" value="MoaB/Mog_dom"/>
</dbReference>
<dbReference type="InterPro" id="IPR036135">
    <property type="entry name" value="MoeA_linker/N_sf"/>
</dbReference>
<organism evidence="8 9">
    <name type="scientific">Stylonychia lemnae</name>
    <name type="common">Ciliate</name>
    <dbReference type="NCBI Taxonomy" id="5949"/>
    <lineage>
        <taxon>Eukaryota</taxon>
        <taxon>Sar</taxon>
        <taxon>Alveolata</taxon>
        <taxon>Ciliophora</taxon>
        <taxon>Intramacronucleata</taxon>
        <taxon>Spirotrichea</taxon>
        <taxon>Stichotrichia</taxon>
        <taxon>Sporadotrichida</taxon>
        <taxon>Oxytrichidae</taxon>
        <taxon>Stylonychinae</taxon>
        <taxon>Stylonychia</taxon>
    </lineage>
</organism>
<comment type="catalytic activity">
    <reaction evidence="5">
        <text>molybdopterin + ATP + H(+) = adenylyl-molybdopterin + diphosphate</text>
        <dbReference type="Rhea" id="RHEA:31331"/>
        <dbReference type="ChEBI" id="CHEBI:15378"/>
        <dbReference type="ChEBI" id="CHEBI:30616"/>
        <dbReference type="ChEBI" id="CHEBI:33019"/>
        <dbReference type="ChEBI" id="CHEBI:58698"/>
        <dbReference type="ChEBI" id="CHEBI:62727"/>
    </reaction>
</comment>
<dbReference type="Pfam" id="PF00994">
    <property type="entry name" value="MoCF_biosynth"/>
    <property type="match status" value="2"/>
</dbReference>
<dbReference type="Gene3D" id="3.90.105.10">
    <property type="entry name" value="Molybdopterin biosynthesis moea protein, domain 2"/>
    <property type="match status" value="1"/>
</dbReference>
<dbReference type="PANTHER" id="PTHR10192">
    <property type="entry name" value="MOLYBDOPTERIN BIOSYNTHESIS PROTEIN"/>
    <property type="match status" value="1"/>
</dbReference>
<protein>
    <submittedName>
        <fullName evidence="8">Molybdopterin biosynthesis</fullName>
    </submittedName>
</protein>
<evidence type="ECO:0000256" key="2">
    <source>
        <dbReference type="ARBA" id="ARBA00007589"/>
    </source>
</evidence>
<dbReference type="GO" id="GO:0061598">
    <property type="term" value="F:molybdopterin adenylyltransferase activity"/>
    <property type="evidence" value="ECO:0007669"/>
    <property type="project" value="UniProtKB-UniRule"/>
</dbReference>
<feature type="compositionally biased region" description="Polar residues" evidence="6">
    <location>
        <begin position="459"/>
        <end position="468"/>
    </location>
</feature>
<evidence type="ECO:0000256" key="4">
    <source>
        <dbReference type="ARBA" id="ARBA00023150"/>
    </source>
</evidence>
<evidence type="ECO:0000313" key="9">
    <source>
        <dbReference type="Proteomes" id="UP000039865"/>
    </source>
</evidence>
<feature type="domain" description="MoaB/Mog" evidence="7">
    <location>
        <begin position="487"/>
        <end position="635"/>
    </location>
</feature>
<comment type="similarity">
    <text evidence="3">In the C-terminal section; belongs to the MoeA family.</text>
</comment>
<keyword evidence="5" id="KW-0500">Molybdenum</keyword>
<evidence type="ECO:0000256" key="5">
    <source>
        <dbReference type="RuleBase" id="RU365090"/>
    </source>
</evidence>
<keyword evidence="5" id="KW-0479">Metal-binding</keyword>
<dbReference type="Gene3D" id="2.170.190.11">
    <property type="entry name" value="Molybdopterin biosynthesis moea protein, domain 3"/>
    <property type="match status" value="1"/>
</dbReference>
<evidence type="ECO:0000313" key="8">
    <source>
        <dbReference type="EMBL" id="CDW71322.1"/>
    </source>
</evidence>
<dbReference type="Pfam" id="PF03453">
    <property type="entry name" value="MoeA_N"/>
    <property type="match status" value="1"/>
</dbReference>
<proteinExistence type="inferred from homology"/>
<evidence type="ECO:0000259" key="7">
    <source>
        <dbReference type="SMART" id="SM00852"/>
    </source>
</evidence>
<dbReference type="Proteomes" id="UP000039865">
    <property type="component" value="Unassembled WGS sequence"/>
</dbReference>
<dbReference type="SUPFAM" id="SSF63867">
    <property type="entry name" value="MoeA C-terminal domain-like"/>
    <property type="match status" value="1"/>
</dbReference>
<dbReference type="OrthoDB" id="449079at2759"/>
<dbReference type="Gene3D" id="2.40.340.10">
    <property type="entry name" value="MoeA, C-terminal, domain IV"/>
    <property type="match status" value="1"/>
</dbReference>
<dbReference type="SUPFAM" id="SSF53218">
    <property type="entry name" value="Molybdenum cofactor biosynthesis proteins"/>
    <property type="match status" value="2"/>
</dbReference>
<dbReference type="GO" id="GO:0005829">
    <property type="term" value="C:cytosol"/>
    <property type="evidence" value="ECO:0007669"/>
    <property type="project" value="TreeGrafter"/>
</dbReference>
<dbReference type="UniPathway" id="UPA00344"/>
<dbReference type="OMA" id="HRAIVRW"/>
<dbReference type="PANTHER" id="PTHR10192:SF5">
    <property type="entry name" value="GEPHYRIN"/>
    <property type="match status" value="1"/>
</dbReference>
<dbReference type="InParanoid" id="A0A077ZMZ1"/>
<evidence type="ECO:0000256" key="1">
    <source>
        <dbReference type="ARBA" id="ARBA00005046"/>
    </source>
</evidence>
<dbReference type="SMART" id="SM00852">
    <property type="entry name" value="MoCF_biosynth"/>
    <property type="match status" value="2"/>
</dbReference>
<dbReference type="EMBL" id="CCKQ01000262">
    <property type="protein sequence ID" value="CDW71322.1"/>
    <property type="molecule type" value="Genomic_DNA"/>
</dbReference>
<keyword evidence="5" id="KW-0808">Transferase</keyword>
<dbReference type="InterPro" id="IPR036688">
    <property type="entry name" value="MoeA_C_domain_IV_sf"/>
</dbReference>
<evidence type="ECO:0000256" key="6">
    <source>
        <dbReference type="SAM" id="MobiDB-lite"/>
    </source>
</evidence>
<dbReference type="Gene3D" id="3.40.980.10">
    <property type="entry name" value="MoaB/Mog-like domain"/>
    <property type="match status" value="2"/>
</dbReference>
<dbReference type="InterPro" id="IPR038987">
    <property type="entry name" value="MoeA-like"/>
</dbReference>
<comment type="function">
    <text evidence="5">Catalyzes two steps in the biosynthesis of the molybdenum cofactor. In the first step, molybdopterin is adenylated. Subsequently, molybdate is inserted into adenylated molybdopterin and AMP is released.</text>
</comment>
<dbReference type="GO" id="GO:0046872">
    <property type="term" value="F:metal ion binding"/>
    <property type="evidence" value="ECO:0007669"/>
    <property type="project" value="UniProtKB-UniRule"/>
</dbReference>
<name>A0A077ZMZ1_STYLE</name>
<dbReference type="Pfam" id="PF03454">
    <property type="entry name" value="MoeA_C"/>
    <property type="match status" value="1"/>
</dbReference>
<dbReference type="AlphaFoldDB" id="A0A077ZMZ1"/>
<dbReference type="NCBIfam" id="TIGR00177">
    <property type="entry name" value="molyb_syn"/>
    <property type="match status" value="2"/>
</dbReference>
<evidence type="ECO:0000256" key="3">
    <source>
        <dbReference type="ARBA" id="ARBA00008339"/>
    </source>
</evidence>
<feature type="region of interest" description="Disordered" evidence="6">
    <location>
        <begin position="442"/>
        <end position="473"/>
    </location>
</feature>